<keyword evidence="1" id="KW-0472">Membrane</keyword>
<reference evidence="3 4" key="1">
    <citation type="submission" date="2021-06" db="EMBL/GenBank/DDBJ databases">
        <title>Sphingomonas sp. XMGL2, whole genome shotgun sequencing project.</title>
        <authorList>
            <person name="Zhao G."/>
            <person name="Shen L."/>
        </authorList>
    </citation>
    <scope>NUCLEOTIDE SEQUENCE [LARGE SCALE GENOMIC DNA]</scope>
    <source>
        <strain evidence="3 4">XMGL2</strain>
    </source>
</reference>
<evidence type="ECO:0000313" key="3">
    <source>
        <dbReference type="EMBL" id="MBU3079525.1"/>
    </source>
</evidence>
<keyword evidence="1" id="KW-1133">Transmembrane helix</keyword>
<feature type="transmembrane region" description="Helical" evidence="1">
    <location>
        <begin position="16"/>
        <end position="34"/>
    </location>
</feature>
<organism evidence="3 4">
    <name type="scientific">Sphingomonas quercus</name>
    <dbReference type="NCBI Taxonomy" id="2842451"/>
    <lineage>
        <taxon>Bacteria</taxon>
        <taxon>Pseudomonadati</taxon>
        <taxon>Pseudomonadota</taxon>
        <taxon>Alphaproteobacteria</taxon>
        <taxon>Sphingomonadales</taxon>
        <taxon>Sphingomonadaceae</taxon>
        <taxon>Sphingomonas</taxon>
    </lineage>
</organism>
<feature type="domain" description="Cationic amino acid transporter C-terminal" evidence="2">
    <location>
        <begin position="6"/>
        <end position="39"/>
    </location>
</feature>
<keyword evidence="4" id="KW-1185">Reference proteome</keyword>
<proteinExistence type="predicted"/>
<dbReference type="InterPro" id="IPR029485">
    <property type="entry name" value="CAT_C"/>
</dbReference>
<feature type="non-terminal residue" evidence="3">
    <location>
        <position position="1"/>
    </location>
</feature>
<gene>
    <name evidence="3" type="ORF">KOF26_16835</name>
</gene>
<protein>
    <submittedName>
        <fullName evidence="3">Amino acid permease</fullName>
    </submittedName>
</protein>
<keyword evidence="1" id="KW-0812">Transmembrane</keyword>
<evidence type="ECO:0000259" key="2">
    <source>
        <dbReference type="Pfam" id="PF13906"/>
    </source>
</evidence>
<comment type="caution">
    <text evidence="3">The sequence shown here is derived from an EMBL/GenBank/DDBJ whole genome shotgun (WGS) entry which is preliminary data.</text>
</comment>
<sequence>AVLGCLYLMFSLPGMTLVRFAGWNAAGFLLYLLYGRRRSLAGHTAPATANS</sequence>
<evidence type="ECO:0000256" key="1">
    <source>
        <dbReference type="SAM" id="Phobius"/>
    </source>
</evidence>
<dbReference type="EMBL" id="JAHKRT010000011">
    <property type="protein sequence ID" value="MBU3079525.1"/>
    <property type="molecule type" value="Genomic_DNA"/>
</dbReference>
<evidence type="ECO:0000313" key="4">
    <source>
        <dbReference type="Proteomes" id="UP000776276"/>
    </source>
</evidence>
<dbReference type="Proteomes" id="UP000776276">
    <property type="component" value="Unassembled WGS sequence"/>
</dbReference>
<accession>A0ABS6BQM7</accession>
<dbReference type="Pfam" id="PF13906">
    <property type="entry name" value="AA_permease_C"/>
    <property type="match status" value="1"/>
</dbReference>
<name>A0ABS6BQM7_9SPHN</name>